<feature type="compositionally biased region" description="Basic and acidic residues" evidence="1">
    <location>
        <begin position="508"/>
        <end position="534"/>
    </location>
</feature>
<evidence type="ECO:0000313" key="3">
    <source>
        <dbReference type="EMBL" id="CDU25269.1"/>
    </source>
</evidence>
<feature type="region of interest" description="Disordered" evidence="1">
    <location>
        <begin position="319"/>
        <end position="400"/>
    </location>
</feature>
<feature type="compositionally biased region" description="Basic and acidic residues" evidence="1">
    <location>
        <begin position="620"/>
        <end position="650"/>
    </location>
</feature>
<dbReference type="EMBL" id="LK056684">
    <property type="protein sequence ID" value="CDU25269.1"/>
    <property type="molecule type" value="Genomic_DNA"/>
</dbReference>
<feature type="region of interest" description="Disordered" evidence="1">
    <location>
        <begin position="824"/>
        <end position="865"/>
    </location>
</feature>
<feature type="compositionally biased region" description="Polar residues" evidence="1">
    <location>
        <begin position="388"/>
        <end position="400"/>
    </location>
</feature>
<feature type="compositionally biased region" description="Low complexity" evidence="1">
    <location>
        <begin position="336"/>
        <end position="348"/>
    </location>
</feature>
<feature type="chain" id="PRO_5015039165" evidence="2">
    <location>
        <begin position="31"/>
        <end position="1077"/>
    </location>
</feature>
<gene>
    <name evidence="4" type="primary">SSCI66210.1</name>
    <name evidence="3" type="ORF">SPSC_05103</name>
</gene>
<dbReference type="EMBL" id="CCFA01003930">
    <property type="protein sequence ID" value="CDW98975.1"/>
    <property type="molecule type" value="Genomic_DNA"/>
</dbReference>
<evidence type="ECO:0000313" key="5">
    <source>
        <dbReference type="Proteomes" id="UP000242770"/>
    </source>
</evidence>
<reference evidence="3" key="1">
    <citation type="submission" date="2014-06" db="EMBL/GenBank/DDBJ databases">
        <authorList>
            <person name="Ju J."/>
            <person name="Zhang J."/>
        </authorList>
    </citation>
    <scope>NUCLEOTIDE SEQUENCE</scope>
    <source>
        <strain evidence="3">SscI8</strain>
    </source>
</reference>
<evidence type="ECO:0000256" key="1">
    <source>
        <dbReference type="SAM" id="MobiDB-lite"/>
    </source>
</evidence>
<sequence>MNPFRSTSERGRYTLMSLLLLLVFVNSILAVSVSGLEPNSRMHKVVRRTSKTESANLLSVLKEKLALQGVIQPTSPPSTGNARPMSPSDAIGASSSADDAGAKPKRSRSRMVVIKQGEDGRFYEANADSPDKWTRVRSGNSGWWEFGSKVRHVKWKIGGTVAQYKIRPGRKAGEVQAAEPEVRKGPVLLMKDSNLQYFKADGETPDVWKPAVSGARRNWSLGSLLGRGKSVSGSAVSKIHRRAIESRPDPSDAAEASSPGQDSEAKVEGSRPEGTSLSQVSQDQFFHQNGQGPAITSEAPAAHQRVVRFTEPAEIVEKKAKAGSASKLKPEQSNTAGASSSVAESGSGDATGATSEIQPEPEESTGAPPERELPAPRREELGRIGTEFRQTIQYPSVKRPSSLQKAALRTSYNRFKTTLLSKTAQINLKSLSKFLPNLRRPKASSSTSTAPESGEFKGWVDSSGAEGSKPHGLFLKPGTNDEHVWMGEHGHSFGWEPINSGPLQRGSGDAKGKSVVDEGVGESDRASSEIRPESGDATGASTSAAGEGSSDHAGEPGKTPSGSSVGSFESAPMDEVGSEPGSPGRPTDALPPHTGQSSSPVDRKPRTTLQELLKQPALENAEKEKKAAEVASHGERPELTPQEALDRAAKENAAYASSQGRLLVSPESQHLVDHATEPSPSSVTQTGVDAADGIQQPLSRHPVFPKPAPMSPLQKARWKLSTFADDIRDIHAVGRDRSLMDYHTTGGVPAIYGWRDRTGEPVMPTEARRIAQTKGEVRVFYNPFDPLDQKRFTYTGTLRQPGEALLPHTDPGFHAYDVTQRTAKPLPRHWRDAGLSEEERSDRAGRRQFSSADGQWSAEDETQRWPVKWDKTKAELAGKVKSLREGVVAAPGRVRAWGQSLPQQLTDTSTRVRNWYAARQASRSAQDARPGRFTMWRDTARQAWARTPFARTRTTSVPPTEAQGEAENVVDTTPPVGNVAQEGQPPRFARFRTALSRMFNLRPGAASAAQGAQGEAGTRSWRQPFQSAVNGLRRVRDRATTLFKPTSTTRTITEHADQALRLHRRRLHRRRLHRRRL</sequence>
<feature type="compositionally biased region" description="Low complexity" evidence="1">
    <location>
        <begin position="86"/>
        <end position="99"/>
    </location>
</feature>
<feature type="compositionally biased region" description="Basic and acidic residues" evidence="1">
    <location>
        <begin position="369"/>
        <end position="382"/>
    </location>
</feature>
<feature type="region of interest" description="Disordered" evidence="1">
    <location>
        <begin position="228"/>
        <end position="280"/>
    </location>
</feature>
<dbReference type="STRING" id="49012.A0A0F7SCG8"/>
<protein>
    <submittedName>
        <fullName evidence="4">Uncharacterized protein</fullName>
    </submittedName>
</protein>
<dbReference type="OrthoDB" id="2556817at2759"/>
<accession>A0A0F7SCG8</accession>
<feature type="region of interest" description="Disordered" evidence="1">
    <location>
        <begin position="952"/>
        <end position="983"/>
    </location>
</feature>
<proteinExistence type="predicted"/>
<feature type="region of interest" description="Disordered" evidence="1">
    <location>
        <begin position="69"/>
        <end position="111"/>
    </location>
</feature>
<reference evidence="5" key="2">
    <citation type="submission" date="2014-06" db="EMBL/GenBank/DDBJ databases">
        <authorList>
            <person name="Berkman P.J."/>
        </authorList>
    </citation>
    <scope>NUCLEOTIDE SEQUENCE [LARGE SCALE GENOMIC DNA]</scope>
</reference>
<evidence type="ECO:0000313" key="4">
    <source>
        <dbReference type="EMBL" id="CDW98975.1"/>
    </source>
</evidence>
<organism evidence="4 5">
    <name type="scientific">Sporisorium scitamineum</name>
    <dbReference type="NCBI Taxonomy" id="49012"/>
    <lineage>
        <taxon>Eukaryota</taxon>
        <taxon>Fungi</taxon>
        <taxon>Dikarya</taxon>
        <taxon>Basidiomycota</taxon>
        <taxon>Ustilaginomycotina</taxon>
        <taxon>Ustilaginomycetes</taxon>
        <taxon>Ustilaginales</taxon>
        <taxon>Ustilaginaceae</taxon>
        <taxon>Sporisorium</taxon>
    </lineage>
</organism>
<feature type="compositionally biased region" description="Polar residues" evidence="1">
    <location>
        <begin position="678"/>
        <end position="687"/>
    </location>
</feature>
<name>A0A0F7SCG8_9BASI</name>
<keyword evidence="2" id="KW-0732">Signal</keyword>
<dbReference type="AlphaFoldDB" id="A0A0F7SCG8"/>
<feature type="compositionally biased region" description="Low complexity" evidence="1">
    <location>
        <begin position="535"/>
        <end position="548"/>
    </location>
</feature>
<feature type="region of interest" description="Disordered" evidence="1">
    <location>
        <begin position="494"/>
        <end position="687"/>
    </location>
</feature>
<evidence type="ECO:0000256" key="2">
    <source>
        <dbReference type="SAM" id="SignalP"/>
    </source>
</evidence>
<feature type="compositionally biased region" description="Basic and acidic residues" evidence="1">
    <location>
        <begin position="829"/>
        <end position="845"/>
    </location>
</feature>
<feature type="compositionally biased region" description="Polar residues" evidence="1">
    <location>
        <begin position="71"/>
        <end position="81"/>
    </location>
</feature>
<keyword evidence="5" id="KW-1185">Reference proteome</keyword>
<feature type="region of interest" description="Disordered" evidence="1">
    <location>
        <begin position="439"/>
        <end position="476"/>
    </location>
</feature>
<feature type="signal peptide" evidence="2">
    <location>
        <begin position="1"/>
        <end position="30"/>
    </location>
</feature>
<reference evidence="4" key="3">
    <citation type="submission" date="2014-06" db="EMBL/GenBank/DDBJ databases">
        <authorList>
            <person name="Berkman J.Paul."/>
        </authorList>
    </citation>
    <scope>NUCLEOTIDE SEQUENCE [LARGE SCALE GENOMIC DNA]</scope>
</reference>
<dbReference type="Proteomes" id="UP000242770">
    <property type="component" value="Unassembled WGS sequence"/>
</dbReference>